<feature type="transmembrane region" description="Helical" evidence="1">
    <location>
        <begin position="6"/>
        <end position="26"/>
    </location>
</feature>
<evidence type="ECO:0000256" key="1">
    <source>
        <dbReference type="SAM" id="Phobius"/>
    </source>
</evidence>
<dbReference type="AlphaFoldDB" id="A0A932YVW1"/>
<feature type="transmembrane region" description="Helical" evidence="1">
    <location>
        <begin position="73"/>
        <end position="97"/>
    </location>
</feature>
<accession>A0A932YVW1</accession>
<comment type="caution">
    <text evidence="2">The sequence shown here is derived from an EMBL/GenBank/DDBJ whole genome shotgun (WGS) entry which is preliminary data.</text>
</comment>
<gene>
    <name evidence="2" type="ORF">HY474_01590</name>
</gene>
<reference evidence="2" key="1">
    <citation type="submission" date="2020-07" db="EMBL/GenBank/DDBJ databases">
        <title>Huge and variable diversity of episymbiotic CPR bacteria and DPANN archaea in groundwater ecosystems.</title>
        <authorList>
            <person name="He C.Y."/>
            <person name="Keren R."/>
            <person name="Whittaker M."/>
            <person name="Farag I.F."/>
            <person name="Doudna J."/>
            <person name="Cate J.H.D."/>
            <person name="Banfield J.F."/>
        </authorList>
    </citation>
    <scope>NUCLEOTIDE SEQUENCE</scope>
    <source>
        <strain evidence="2">NC_groundwater_1226_Ag_S-0.1um_59_124</strain>
    </source>
</reference>
<evidence type="ECO:0000313" key="3">
    <source>
        <dbReference type="Proteomes" id="UP000704960"/>
    </source>
</evidence>
<organism evidence="2 3">
    <name type="scientific">Candidatus Sungiibacteriota bacterium</name>
    <dbReference type="NCBI Taxonomy" id="2750080"/>
    <lineage>
        <taxon>Bacteria</taxon>
        <taxon>Candidatus Sungiibacteriota</taxon>
    </lineage>
</organism>
<dbReference type="EMBL" id="JACQMJ010000007">
    <property type="protein sequence ID" value="MBI4132303.1"/>
    <property type="molecule type" value="Genomic_DNA"/>
</dbReference>
<evidence type="ECO:0000313" key="2">
    <source>
        <dbReference type="EMBL" id="MBI4132303.1"/>
    </source>
</evidence>
<dbReference type="Proteomes" id="UP000704960">
    <property type="component" value="Unassembled WGS sequence"/>
</dbReference>
<sequence length="98" mass="10635">MVIAGWIIGGMLVAVGTVWALLAGLFHKLSTEEARAMVRHGKLWNEPEYMRTFRVIRALGDAADANKQVNIGIIIVCVGVGLLLALIARGLAFGTWFN</sequence>
<keyword evidence="1" id="KW-0472">Membrane</keyword>
<protein>
    <submittedName>
        <fullName evidence="2">Uncharacterized protein</fullName>
    </submittedName>
</protein>
<proteinExistence type="predicted"/>
<keyword evidence="1" id="KW-0812">Transmembrane</keyword>
<name>A0A932YVW1_9BACT</name>
<keyword evidence="1" id="KW-1133">Transmembrane helix</keyword>